<name>A0A7S6U093_9CAUD</name>
<dbReference type="EMBL" id="MT708549">
    <property type="protein sequence ID" value="QOV06237.1"/>
    <property type="molecule type" value="Genomic_DNA"/>
</dbReference>
<proteinExistence type="predicted"/>
<dbReference type="InterPro" id="IPR021808">
    <property type="entry name" value="DUF3383"/>
</dbReference>
<sequence>MISQSRYVRIVSGVGGGAPVAQRRLIMRVMTTNAVLPPGIVFETNDSDQVGAVFGAASEEYKRSLAYLGFISKSIESPSLISFARWVDTAIASMIVGDSTKKDLAGLKAVANPTLSLSVGGTVVPIAGIDLSTAVTLTDVAALLQAAIRASANAELATATVTYNTTTNQFVLTGSTTGAAAPEITAVLVDQASDISTRLGWTTTGTVSVPGQDADAPDAAISKSAAISTNFGSFVFTNAKRLTNDQTKDVAAWNASQNNMYMFSTATTLANLGALYALVKGYSGCALNLYSESKPVDFIEQAPCEILAATNYARVNATQNYMYYQFESRNVTVTDDATANLVDANRCNYIGQTQSAGQPLAFYQRGILCGGPNDAVDMNIYGNEMWMKAAISAQILALFLSVPRVPANETGESMLLSVIQGVVNTAKNNGTISAGKNLTVIQQQYITQISGDPNAWRQVANIGYWLNITFSSYVNDNTKLTEWKASYQLIYSKDDSIRFVEGTDTLI</sequence>
<protein>
    <submittedName>
        <fullName evidence="1">Tail sheath protein</fullName>
    </submittedName>
</protein>
<gene>
    <name evidence="1" type="ORF">CPT_Maja_017</name>
</gene>
<evidence type="ECO:0000313" key="2">
    <source>
        <dbReference type="Proteomes" id="UP000593952"/>
    </source>
</evidence>
<organism evidence="1 2">
    <name type="scientific">Burkholderia phage Maja</name>
    <dbReference type="NCBI Taxonomy" id="2767571"/>
    <lineage>
        <taxon>Viruses</taxon>
        <taxon>Duplodnaviria</taxon>
        <taxon>Heunggongvirae</taxon>
        <taxon>Uroviricota</taxon>
        <taxon>Caudoviricetes</taxon>
        <taxon>Lindbergviridae</taxon>
        <taxon>Gladiolivirus</taxon>
        <taxon>Gladiolivirus maja</taxon>
    </lineage>
</organism>
<reference evidence="1 2" key="1">
    <citation type="submission" date="2020-07" db="EMBL/GenBank/DDBJ databases">
        <title>Complete genome sequence of Burkholderia gladioli phage Maja.</title>
        <authorList>
            <person name="Yu Z."/>
            <person name="Yao G.W."/>
            <person name="Guadalupe Vizoso-Pinto M."/>
            <person name="Sun L."/>
            <person name="Le T."/>
            <person name="Gonzalez C."/>
            <person name="Young R."/>
            <person name="Liu M."/>
        </authorList>
    </citation>
    <scope>NUCLEOTIDE SEQUENCE [LARGE SCALE GENOMIC DNA]</scope>
</reference>
<evidence type="ECO:0000313" key="1">
    <source>
        <dbReference type="EMBL" id="QOV06237.1"/>
    </source>
</evidence>
<accession>A0A7S6U093</accession>
<dbReference type="Pfam" id="PF11863">
    <property type="entry name" value="DUF3383"/>
    <property type="match status" value="1"/>
</dbReference>
<dbReference type="Proteomes" id="UP000593952">
    <property type="component" value="Segment"/>
</dbReference>
<keyword evidence="2" id="KW-1185">Reference proteome</keyword>